<evidence type="ECO:0000313" key="1">
    <source>
        <dbReference type="EMBL" id="ALE08556.1"/>
    </source>
</evidence>
<name>A0A0M4LT31_BIFLI</name>
<dbReference type="EMBL" id="CP010411">
    <property type="protein sequence ID" value="ALE08556.1"/>
    <property type="molecule type" value="Genomic_DNA"/>
</dbReference>
<dbReference type="RefSeq" id="WP_268815173.1">
    <property type="nucleotide sequence ID" value="NZ_CABHND010000034.1"/>
</dbReference>
<sequence length="43" mass="4698">MPEPVSDTISTSDAPRSMANALRAILLKHGVAADEMYYEPFAM</sequence>
<dbReference type="Proteomes" id="UP000067206">
    <property type="component" value="Chromosome"/>
</dbReference>
<organism evidence="1 2">
    <name type="scientific">Bifidobacterium longum subsp. infantis</name>
    <dbReference type="NCBI Taxonomy" id="1682"/>
    <lineage>
        <taxon>Bacteria</taxon>
        <taxon>Bacillati</taxon>
        <taxon>Actinomycetota</taxon>
        <taxon>Actinomycetes</taxon>
        <taxon>Bifidobacteriales</taxon>
        <taxon>Bifidobacteriaceae</taxon>
        <taxon>Bifidobacterium</taxon>
    </lineage>
</organism>
<protein>
    <submittedName>
        <fullName evidence="1">Uncharacterized protein</fullName>
    </submittedName>
</protein>
<gene>
    <name evidence="1" type="ORF">RY67_493</name>
</gene>
<reference evidence="1 2" key="1">
    <citation type="submission" date="2014-12" db="EMBL/GenBank/DDBJ databases">
        <title>Complete genome sequence of Bifidobacterium longum subsp. infantis BT1.</title>
        <authorList>
            <person name="Kim J.F."/>
            <person name="Kwak M.-J."/>
        </authorList>
    </citation>
    <scope>NUCLEOTIDE SEQUENCE [LARGE SCALE GENOMIC DNA]</scope>
    <source>
        <strain evidence="1 2">BT1</strain>
    </source>
</reference>
<dbReference type="AlphaFoldDB" id="A0A0M4LT31"/>
<proteinExistence type="predicted"/>
<evidence type="ECO:0000313" key="2">
    <source>
        <dbReference type="Proteomes" id="UP000067206"/>
    </source>
</evidence>
<accession>A0A0M4LT31</accession>